<keyword evidence="1" id="KW-0812">Transmembrane</keyword>
<name>A0ABP3IIF0_9BACL</name>
<organism evidence="2 3">
    <name type="scientific">Paenibacillus motobuensis</name>
    <dbReference type="NCBI Taxonomy" id="295324"/>
    <lineage>
        <taxon>Bacteria</taxon>
        <taxon>Bacillati</taxon>
        <taxon>Bacillota</taxon>
        <taxon>Bacilli</taxon>
        <taxon>Bacillales</taxon>
        <taxon>Paenibacillaceae</taxon>
        <taxon>Paenibacillus</taxon>
    </lineage>
</organism>
<evidence type="ECO:0000256" key="1">
    <source>
        <dbReference type="SAM" id="Phobius"/>
    </source>
</evidence>
<feature type="transmembrane region" description="Helical" evidence="1">
    <location>
        <begin position="15"/>
        <end position="41"/>
    </location>
</feature>
<sequence>MGVGLLFNAESLDKYYVIVSSVNMYMLRVCVPLIKLLYVTLMRIVKLGMI</sequence>
<gene>
    <name evidence="2" type="ORF">GCM10008933_39400</name>
</gene>
<evidence type="ECO:0000313" key="2">
    <source>
        <dbReference type="EMBL" id="GAA0405228.1"/>
    </source>
</evidence>
<keyword evidence="1" id="KW-0472">Membrane</keyword>
<dbReference type="Proteomes" id="UP001500340">
    <property type="component" value="Unassembled WGS sequence"/>
</dbReference>
<proteinExistence type="predicted"/>
<keyword evidence="3" id="KW-1185">Reference proteome</keyword>
<evidence type="ECO:0000313" key="3">
    <source>
        <dbReference type="Proteomes" id="UP001500340"/>
    </source>
</evidence>
<dbReference type="EMBL" id="BAAACX010000018">
    <property type="protein sequence ID" value="GAA0405228.1"/>
    <property type="molecule type" value="Genomic_DNA"/>
</dbReference>
<keyword evidence="1" id="KW-1133">Transmembrane helix</keyword>
<protein>
    <submittedName>
        <fullName evidence="2">Uncharacterized protein</fullName>
    </submittedName>
</protein>
<comment type="caution">
    <text evidence="2">The sequence shown here is derived from an EMBL/GenBank/DDBJ whole genome shotgun (WGS) entry which is preliminary data.</text>
</comment>
<reference evidence="3" key="1">
    <citation type="journal article" date="2019" name="Int. J. Syst. Evol. Microbiol.">
        <title>The Global Catalogue of Microorganisms (GCM) 10K type strain sequencing project: providing services to taxonomists for standard genome sequencing and annotation.</title>
        <authorList>
            <consortium name="The Broad Institute Genomics Platform"/>
            <consortium name="The Broad Institute Genome Sequencing Center for Infectious Disease"/>
            <person name="Wu L."/>
            <person name="Ma J."/>
        </authorList>
    </citation>
    <scope>NUCLEOTIDE SEQUENCE [LARGE SCALE GENOMIC DNA]</scope>
    <source>
        <strain evidence="3">JCM 12774</strain>
    </source>
</reference>
<accession>A0ABP3IIF0</accession>